<dbReference type="GO" id="GO:0015297">
    <property type="term" value="F:antiporter activity"/>
    <property type="evidence" value="ECO:0007669"/>
    <property type="project" value="InterPro"/>
</dbReference>
<dbReference type="Pfam" id="PF01554">
    <property type="entry name" value="MatE"/>
    <property type="match status" value="1"/>
</dbReference>
<dbReference type="AlphaFoldDB" id="W1XIZ8"/>
<comment type="caution">
    <text evidence="2">The sequence shown here is derived from an EMBL/GenBank/DDBJ whole genome shotgun (WGS) entry which is preliminary data.</text>
</comment>
<evidence type="ECO:0000313" key="2">
    <source>
        <dbReference type="EMBL" id="ETJ29460.1"/>
    </source>
</evidence>
<organism evidence="2">
    <name type="scientific">human gut metagenome</name>
    <dbReference type="NCBI Taxonomy" id="408170"/>
    <lineage>
        <taxon>unclassified sequences</taxon>
        <taxon>metagenomes</taxon>
        <taxon>organismal metagenomes</taxon>
    </lineage>
</organism>
<proteinExistence type="predicted"/>
<keyword evidence="1" id="KW-1133">Transmembrane helix</keyword>
<dbReference type="GO" id="GO:0042910">
    <property type="term" value="F:xenobiotic transmembrane transporter activity"/>
    <property type="evidence" value="ECO:0007669"/>
    <property type="project" value="InterPro"/>
</dbReference>
<sequence length="68" mass="7419">LSKYGPDIPISVFSIQTKVYTIVLSIVTGIVLGGQPIFGYNYGAKEKERMLKTIKTSIAVVIMIMILG</sequence>
<dbReference type="GO" id="GO:0016020">
    <property type="term" value="C:membrane"/>
    <property type="evidence" value="ECO:0007669"/>
    <property type="project" value="InterPro"/>
</dbReference>
<dbReference type="EMBL" id="AZMM01016004">
    <property type="protein sequence ID" value="ETJ29460.1"/>
    <property type="molecule type" value="Genomic_DNA"/>
</dbReference>
<protein>
    <submittedName>
        <fullName evidence="2">Uncharacterized protein</fullName>
    </submittedName>
</protein>
<name>W1XIZ8_9ZZZZ</name>
<accession>W1XIZ8</accession>
<keyword evidence="1" id="KW-0812">Transmembrane</keyword>
<evidence type="ECO:0000256" key="1">
    <source>
        <dbReference type="SAM" id="Phobius"/>
    </source>
</evidence>
<reference evidence="2" key="1">
    <citation type="submission" date="2013-12" db="EMBL/GenBank/DDBJ databases">
        <title>A Varibaculum cambriense genome reconstructed from a premature infant gut community with otherwise low bacterial novelty that shifts toward anaerobic metabolism during the third week of life.</title>
        <authorList>
            <person name="Brown C.T."/>
            <person name="Sharon I."/>
            <person name="Thomas B.C."/>
            <person name="Castelle C.J."/>
            <person name="Morowitz M.J."/>
            <person name="Banfield J.F."/>
        </authorList>
    </citation>
    <scope>NUCLEOTIDE SEQUENCE</scope>
</reference>
<feature type="non-terminal residue" evidence="2">
    <location>
        <position position="1"/>
    </location>
</feature>
<gene>
    <name evidence="2" type="ORF">Q604_UNBC16004G0001</name>
</gene>
<dbReference type="InterPro" id="IPR002528">
    <property type="entry name" value="MATE_fam"/>
</dbReference>
<feature type="transmembrane region" description="Helical" evidence="1">
    <location>
        <begin position="20"/>
        <end position="38"/>
    </location>
</feature>
<feature type="non-terminal residue" evidence="2">
    <location>
        <position position="68"/>
    </location>
</feature>
<keyword evidence="1" id="KW-0472">Membrane</keyword>